<feature type="transmembrane region" description="Helical" evidence="1">
    <location>
        <begin position="45"/>
        <end position="66"/>
    </location>
</feature>
<evidence type="ECO:0000256" key="1">
    <source>
        <dbReference type="SAM" id="Phobius"/>
    </source>
</evidence>
<keyword evidence="1" id="KW-0472">Membrane</keyword>
<gene>
    <name evidence="2" type="ORF">SCF082_LOCUS26526</name>
</gene>
<organism evidence="2 3">
    <name type="scientific">Durusdinium trenchii</name>
    <dbReference type="NCBI Taxonomy" id="1381693"/>
    <lineage>
        <taxon>Eukaryota</taxon>
        <taxon>Sar</taxon>
        <taxon>Alveolata</taxon>
        <taxon>Dinophyceae</taxon>
        <taxon>Suessiales</taxon>
        <taxon>Symbiodiniaceae</taxon>
        <taxon>Durusdinium</taxon>
    </lineage>
</organism>
<dbReference type="EMBL" id="CAXAMM010020113">
    <property type="protein sequence ID" value="CAK9047312.1"/>
    <property type="molecule type" value="Genomic_DNA"/>
</dbReference>
<comment type="caution">
    <text evidence="2">The sequence shown here is derived from an EMBL/GenBank/DDBJ whole genome shotgun (WGS) entry which is preliminary data.</text>
</comment>
<keyword evidence="3" id="KW-1185">Reference proteome</keyword>
<name>A0ABP0M9A6_9DINO</name>
<proteinExistence type="predicted"/>
<reference evidence="2 3" key="1">
    <citation type="submission" date="2024-02" db="EMBL/GenBank/DDBJ databases">
        <authorList>
            <person name="Chen Y."/>
            <person name="Shah S."/>
            <person name="Dougan E. K."/>
            <person name="Thang M."/>
            <person name="Chan C."/>
        </authorList>
    </citation>
    <scope>NUCLEOTIDE SEQUENCE [LARGE SCALE GENOMIC DNA]</scope>
</reference>
<keyword evidence="1" id="KW-1133">Transmembrane helix</keyword>
<keyword evidence="1" id="KW-0812">Transmembrane</keyword>
<evidence type="ECO:0000313" key="3">
    <source>
        <dbReference type="Proteomes" id="UP001642464"/>
    </source>
</evidence>
<dbReference type="Proteomes" id="UP001642464">
    <property type="component" value="Unassembled WGS sequence"/>
</dbReference>
<protein>
    <submittedName>
        <fullName evidence="2">Uncharacterized protein</fullName>
    </submittedName>
</protein>
<accession>A0ABP0M9A6</accession>
<sequence length="116" mass="12410">MVCEKSSEWVGVIVYLSLDCSQGFWLQTSSCREIFLRVLDMARSAAVLLPLLAVAAFFSWSLTFIAPQRASAPTGPVVSASGVAAALVAAAPQPASAFSETERFGTWQGHCRILTE</sequence>
<evidence type="ECO:0000313" key="2">
    <source>
        <dbReference type="EMBL" id="CAK9047312.1"/>
    </source>
</evidence>